<dbReference type="Proteomes" id="UP001378592">
    <property type="component" value="Unassembled WGS sequence"/>
</dbReference>
<evidence type="ECO:0000313" key="2">
    <source>
        <dbReference type="EMBL" id="KAK7862733.1"/>
    </source>
</evidence>
<dbReference type="EMBL" id="JAZDUA010000262">
    <property type="protein sequence ID" value="KAK7862733.1"/>
    <property type="molecule type" value="Genomic_DNA"/>
</dbReference>
<name>A0AAN9VFA7_9ORTH</name>
<proteinExistence type="predicted"/>
<comment type="caution">
    <text evidence="2">The sequence shown here is derived from an EMBL/GenBank/DDBJ whole genome shotgun (WGS) entry which is preliminary data.</text>
</comment>
<keyword evidence="3" id="KW-1185">Reference proteome</keyword>
<organism evidence="2 3">
    <name type="scientific">Gryllus longicercus</name>
    <dbReference type="NCBI Taxonomy" id="2509291"/>
    <lineage>
        <taxon>Eukaryota</taxon>
        <taxon>Metazoa</taxon>
        <taxon>Ecdysozoa</taxon>
        <taxon>Arthropoda</taxon>
        <taxon>Hexapoda</taxon>
        <taxon>Insecta</taxon>
        <taxon>Pterygota</taxon>
        <taxon>Neoptera</taxon>
        <taxon>Polyneoptera</taxon>
        <taxon>Orthoptera</taxon>
        <taxon>Ensifera</taxon>
        <taxon>Gryllidea</taxon>
        <taxon>Grylloidea</taxon>
        <taxon>Gryllidae</taxon>
        <taxon>Gryllinae</taxon>
        <taxon>Gryllus</taxon>
    </lineage>
</organism>
<evidence type="ECO:0000313" key="3">
    <source>
        <dbReference type="Proteomes" id="UP001378592"/>
    </source>
</evidence>
<accession>A0AAN9VFA7</accession>
<keyword evidence="1" id="KW-0812">Transmembrane</keyword>
<keyword evidence="1" id="KW-0472">Membrane</keyword>
<feature type="transmembrane region" description="Helical" evidence="1">
    <location>
        <begin position="51"/>
        <end position="73"/>
    </location>
</feature>
<sequence length="112" mass="12739">MLGFLNLGVQECVLFVFVIVQMILFCIRMLAWPQILILYLRIECTFAKCTVGTVSMVLFLVIIVSAKLSLLNFELISHKYYMGKGESIRKVSLLGEDGRKVLYCEMCASMND</sequence>
<feature type="transmembrane region" description="Helical" evidence="1">
    <location>
        <begin position="12"/>
        <end position="31"/>
    </location>
</feature>
<gene>
    <name evidence="2" type="ORF">R5R35_005998</name>
</gene>
<reference evidence="2 3" key="1">
    <citation type="submission" date="2024-03" db="EMBL/GenBank/DDBJ databases">
        <title>The genome assembly and annotation of the cricket Gryllus longicercus Weissman &amp; Gray.</title>
        <authorList>
            <person name="Szrajer S."/>
            <person name="Gray D."/>
            <person name="Ylla G."/>
        </authorList>
    </citation>
    <scope>NUCLEOTIDE SEQUENCE [LARGE SCALE GENOMIC DNA]</scope>
    <source>
        <strain evidence="2">DAG 2021-001</strain>
        <tissue evidence="2">Whole body minus gut</tissue>
    </source>
</reference>
<protein>
    <submittedName>
        <fullName evidence="2">Uncharacterized protein</fullName>
    </submittedName>
</protein>
<keyword evidence="1" id="KW-1133">Transmembrane helix</keyword>
<dbReference type="AlphaFoldDB" id="A0AAN9VFA7"/>
<evidence type="ECO:0000256" key="1">
    <source>
        <dbReference type="SAM" id="Phobius"/>
    </source>
</evidence>